<keyword evidence="1" id="KW-0175">Coiled coil</keyword>
<dbReference type="InterPro" id="IPR013766">
    <property type="entry name" value="Thioredoxin_domain"/>
</dbReference>
<feature type="region of interest" description="Disordered" evidence="2">
    <location>
        <begin position="381"/>
        <end position="431"/>
    </location>
</feature>
<dbReference type="PROSITE" id="PS50076">
    <property type="entry name" value="DNAJ_2"/>
    <property type="match status" value="1"/>
</dbReference>
<dbReference type="SUPFAM" id="SSF46565">
    <property type="entry name" value="Chaperone J-domain"/>
    <property type="match status" value="1"/>
</dbReference>
<comment type="caution">
    <text evidence="4">The sequence shown here is derived from an EMBL/GenBank/DDBJ whole genome shotgun (WGS) entry which is preliminary data.</text>
</comment>
<dbReference type="SUPFAM" id="SSF52833">
    <property type="entry name" value="Thioredoxin-like"/>
    <property type="match status" value="1"/>
</dbReference>
<accession>A0A1Q9E525</accession>
<feature type="compositionally biased region" description="Basic and acidic residues" evidence="2">
    <location>
        <begin position="187"/>
        <end position="196"/>
    </location>
</feature>
<evidence type="ECO:0000256" key="2">
    <source>
        <dbReference type="SAM" id="MobiDB-lite"/>
    </source>
</evidence>
<dbReference type="InterPro" id="IPR052423">
    <property type="entry name" value="EMIR"/>
</dbReference>
<dbReference type="CDD" id="cd06257">
    <property type="entry name" value="DnaJ"/>
    <property type="match status" value="1"/>
</dbReference>
<feature type="compositionally biased region" description="Polar residues" evidence="2">
    <location>
        <begin position="1323"/>
        <end position="1336"/>
    </location>
</feature>
<feature type="region of interest" description="Disordered" evidence="2">
    <location>
        <begin position="1673"/>
        <end position="1724"/>
    </location>
</feature>
<feature type="region of interest" description="Disordered" evidence="2">
    <location>
        <begin position="68"/>
        <end position="235"/>
    </location>
</feature>
<feature type="compositionally biased region" description="Basic and acidic residues" evidence="2">
    <location>
        <begin position="1"/>
        <end position="13"/>
    </location>
</feature>
<dbReference type="InterPro" id="IPR036249">
    <property type="entry name" value="Thioredoxin-like_sf"/>
</dbReference>
<dbReference type="InterPro" id="IPR026894">
    <property type="entry name" value="DnaJ_X"/>
</dbReference>
<feature type="region of interest" description="Disordered" evidence="2">
    <location>
        <begin position="1413"/>
        <end position="1451"/>
    </location>
</feature>
<feature type="compositionally biased region" description="Polar residues" evidence="2">
    <location>
        <begin position="24"/>
        <end position="40"/>
    </location>
</feature>
<feature type="region of interest" description="Disordered" evidence="2">
    <location>
        <begin position="1271"/>
        <end position="1349"/>
    </location>
</feature>
<feature type="compositionally biased region" description="Polar residues" evidence="2">
    <location>
        <begin position="151"/>
        <end position="166"/>
    </location>
</feature>
<evidence type="ECO:0000313" key="5">
    <source>
        <dbReference type="Proteomes" id="UP000186817"/>
    </source>
</evidence>
<organism evidence="4 5">
    <name type="scientific">Symbiodinium microadriaticum</name>
    <name type="common">Dinoflagellate</name>
    <name type="synonym">Zooxanthella microadriatica</name>
    <dbReference type="NCBI Taxonomy" id="2951"/>
    <lineage>
        <taxon>Eukaryota</taxon>
        <taxon>Sar</taxon>
        <taxon>Alveolata</taxon>
        <taxon>Dinophyceae</taxon>
        <taxon>Suessiales</taxon>
        <taxon>Symbiodiniaceae</taxon>
        <taxon>Symbiodinium</taxon>
    </lineage>
</organism>
<feature type="compositionally biased region" description="Basic and acidic residues" evidence="2">
    <location>
        <begin position="72"/>
        <end position="98"/>
    </location>
</feature>
<evidence type="ECO:0000313" key="4">
    <source>
        <dbReference type="EMBL" id="OLQ02503.1"/>
    </source>
</evidence>
<proteinExistence type="predicted"/>
<dbReference type="SMART" id="SM00271">
    <property type="entry name" value="DnaJ"/>
    <property type="match status" value="1"/>
</dbReference>
<dbReference type="OrthoDB" id="10250354at2759"/>
<feature type="region of interest" description="Disordered" evidence="2">
    <location>
        <begin position="252"/>
        <end position="302"/>
    </location>
</feature>
<dbReference type="Pfam" id="PF14308">
    <property type="entry name" value="DnaJ-X"/>
    <property type="match status" value="1"/>
</dbReference>
<feature type="region of interest" description="Disordered" evidence="2">
    <location>
        <begin position="1831"/>
        <end position="1853"/>
    </location>
</feature>
<dbReference type="Pfam" id="PF00085">
    <property type="entry name" value="Thioredoxin"/>
    <property type="match status" value="1"/>
</dbReference>
<dbReference type="EMBL" id="LSRX01000263">
    <property type="protein sequence ID" value="OLQ02503.1"/>
    <property type="molecule type" value="Genomic_DNA"/>
</dbReference>
<dbReference type="InterPro" id="IPR001623">
    <property type="entry name" value="DnaJ_domain"/>
</dbReference>
<dbReference type="InterPro" id="IPR036869">
    <property type="entry name" value="J_dom_sf"/>
</dbReference>
<evidence type="ECO:0000256" key="1">
    <source>
        <dbReference type="SAM" id="Coils"/>
    </source>
</evidence>
<dbReference type="PRINTS" id="PR00625">
    <property type="entry name" value="JDOMAIN"/>
</dbReference>
<protein>
    <submittedName>
        <fullName evidence="4">Chaperone protein dnaJ 10</fullName>
    </submittedName>
</protein>
<reference evidence="4 5" key="1">
    <citation type="submission" date="2016-02" db="EMBL/GenBank/DDBJ databases">
        <title>Genome analysis of coral dinoflagellate symbionts highlights evolutionary adaptations to a symbiotic lifestyle.</title>
        <authorList>
            <person name="Aranda M."/>
            <person name="Li Y."/>
            <person name="Liew Y.J."/>
            <person name="Baumgarten S."/>
            <person name="Simakov O."/>
            <person name="Wilson M."/>
            <person name="Piel J."/>
            <person name="Ashoor H."/>
            <person name="Bougouffa S."/>
            <person name="Bajic V.B."/>
            <person name="Ryu T."/>
            <person name="Ravasi T."/>
            <person name="Bayer T."/>
            <person name="Micklem G."/>
            <person name="Kim H."/>
            <person name="Bhak J."/>
            <person name="Lajeunesse T.C."/>
            <person name="Voolstra C.R."/>
        </authorList>
    </citation>
    <scope>NUCLEOTIDE SEQUENCE [LARGE SCALE GENOMIC DNA]</scope>
    <source>
        <strain evidence="4 5">CCMP2467</strain>
    </source>
</reference>
<evidence type="ECO:0000259" key="3">
    <source>
        <dbReference type="PROSITE" id="PS50076"/>
    </source>
</evidence>
<feature type="coiled-coil region" evidence="1">
    <location>
        <begin position="855"/>
        <end position="882"/>
    </location>
</feature>
<feature type="region of interest" description="Disordered" evidence="2">
    <location>
        <begin position="1"/>
        <end position="42"/>
    </location>
</feature>
<dbReference type="PANTHER" id="PTHR44094">
    <property type="entry name" value="DNAJ HEAT SHOCK N-TERMINAL DOMAIN-CONTAINING PROTEIN"/>
    <property type="match status" value="1"/>
</dbReference>
<feature type="compositionally biased region" description="Basic and acidic residues" evidence="2">
    <location>
        <begin position="1676"/>
        <end position="1722"/>
    </location>
</feature>
<feature type="compositionally biased region" description="Basic and acidic residues" evidence="2">
    <location>
        <begin position="261"/>
        <end position="281"/>
    </location>
</feature>
<sequence>MVELNLDRDDVRLRAPTSAGPCSPSLTAWSSRPQVMQASRTQKRWMDSASVVAAKTPEAVPGFLAETVSSRMRRDSRPKSAEPRVREALRRREGREGQPEAISRCSSASQSPRSGPVSPRSKFETQTRRRECRLGQSLPGGKVMIIPPQAGAQSRSGGAPRTSTAGFHTREHCPKAPPPSPGAGVRSIDKDLHEETATPPAKPSMQDETPLQPRQASSLKENSLTQEESASPLQSAVEAQLLPSCKPLSPIREVSENALPKARERSRDGDASSRQQRDGTGQRRRGCRPPRSIARLGGAGGQDGVRGVCGGAHYACPPSTTPSTDALTAHMNGLFPAADPAEQRGPWCTAVGQGESAVEGSGEDLVPPEPGHRHCRYMAHCPPRRQRPPIYKDTRRMSPGPELDCSLATTRRPSADARDEVEEPGFGLRSEHRSKLTDVEIAEIEKNMPPEYPSIQGEDVQARPGSVHHLRKTTIAKGSPMRRMQPPMRFVPWTADQLSRFIPYDAADMDVAILHAGTFFTDGGKKHKGAVGDLEFATAETADELLLAAQGFTCCLNGADGRQGSLLSAAAGGEGSCHLPSRERRRESLLNNSAPFGACLRHVEAAGGRRLRRRRRGGGSLRGNLGELGREGHCKKLKPDWDKLASKWNKADSNAIIVDVDCTMDNAKDLCAKYGVQGYPTLKYFSPSTSPDGDPYEDARDLKALNKFVKRAAKMPCVPDTGENCDKKDNAYLEEIKEMAADKMKEEKTRMQKEMDDLEAEYKAASDLFEKQKEEAMATMKKQEDLKKSLSKLKDKTNYKIAILKAKTGDKVQLASASLLSREPTYSHNDPMSRDTCPEAGQFPTDVAVYDAEQAARHEALALRLQEQQEREQAEVEMLKAAVGSVFSVRKPRDAVAGTASGLKTMARGVGVGLASLVVQPYVGAKCGGIKGFAKGCGTGLATCVGSTVAGTVVGSGQIVRGVVNTPGAILRTARGEVWNSDARKWEKDWYSLPEEAAEVLCEDCEEAGGESRARSSGSTSRKVQHTELYNVLGVRPEASEADIRRAFYKKSLALHPDKNPDNPEATKQFQEVSDAYRILGDEERRRAYDELGKDTAAASLPKIEPVVFFAALFGTHHFEPFVGRPRLAQDIDMDLQLMMRDIIAEDEESGQIDALKVSRAHKRMLALERRRQVQCAVNLASRLDAHQDEGWEEAQRAEAKRLSQVPSGPEMLYLIGWLYVNGAEQWLAGSAAARLVAKMQAKAHLMKSKGELAASAGRTAFTVNSIMKTAERKKTKQSVQREAKEKEEKAEKAAPDAATGAFGPGEAPSGAKAKTETEEGMRSSQDAQEGNSSPSKAPAEGRGKLGSAEDILSPGTIVVLCNLRTNAELNDEVGVIEEFDESSGRYVVHFLSDGLEPRRLRAENLLILEDSASRSQADSKDSTGGSASGEDPKSTPRAEDTSEDAHWAPGGDEAEVAEAFKAVRGCCERVLDPLWDTTSRIWRARPGGQIPWMKTTRPPAAAAVQRARDQLKVPPTAPIADESAKDWIMMRPEHMNIQMQMLSESLASWVCWADCISLDSWVCLDDLGMKKPASKATKAVKAMKVKKATKAVNKRPAAAMKAMKAMKVVTGTKAVNKRNKRPAAATTAMNANRMAEIAEELEPLSPHRSEKAMEPGCDRRALLRPRLAVFLDNGPLKDDDKRNDDDEKKDDHGPDKKKDDDQSHHDTGSDGHDSGSDEAERISAASSRNWYDELVQMGQGLDAIVDAVGLDLSFAGTCSIRSDESGCPALGLRSRARLAPSVLVVGVLWGSVSDDHPPLAAALDHCMLALSLTRLAMPLDVLKVAAASTGRPASEAARGEPEESADSVDAVAQSQSKAALAGQALARNTRIHPANPLYWK</sequence>
<feature type="domain" description="J" evidence="3">
    <location>
        <begin position="1028"/>
        <end position="1093"/>
    </location>
</feature>
<feature type="compositionally biased region" description="Basic and acidic residues" evidence="2">
    <location>
        <begin position="1280"/>
        <end position="1295"/>
    </location>
</feature>
<feature type="compositionally biased region" description="Polar residues" evidence="2">
    <location>
        <begin position="206"/>
        <end position="234"/>
    </location>
</feature>
<dbReference type="Gene3D" id="3.40.30.10">
    <property type="entry name" value="Glutaredoxin"/>
    <property type="match status" value="1"/>
</dbReference>
<feature type="region of interest" description="Disordered" evidence="2">
    <location>
        <begin position="1641"/>
        <end position="1660"/>
    </location>
</feature>
<keyword evidence="5" id="KW-1185">Reference proteome</keyword>
<feature type="compositionally biased region" description="Basic and acidic residues" evidence="2">
    <location>
        <begin position="121"/>
        <end position="133"/>
    </location>
</feature>
<dbReference type="Gene3D" id="1.10.287.110">
    <property type="entry name" value="DnaJ domain"/>
    <property type="match status" value="1"/>
</dbReference>
<feature type="compositionally biased region" description="Low complexity" evidence="2">
    <location>
        <begin position="103"/>
        <end position="118"/>
    </location>
</feature>
<feature type="compositionally biased region" description="Basic and acidic residues" evidence="2">
    <location>
        <begin position="1646"/>
        <end position="1660"/>
    </location>
</feature>
<dbReference type="Pfam" id="PF00226">
    <property type="entry name" value="DnaJ"/>
    <property type="match status" value="1"/>
</dbReference>
<feature type="coiled-coil region" evidence="1">
    <location>
        <begin position="741"/>
        <end position="793"/>
    </location>
</feature>
<gene>
    <name evidence="4" type="primary">ATJ10</name>
    <name evidence="4" type="ORF">AK812_SmicGene14668</name>
</gene>
<feature type="compositionally biased region" description="Basic and acidic residues" evidence="2">
    <location>
        <begin position="1431"/>
        <end position="1447"/>
    </location>
</feature>
<dbReference type="Proteomes" id="UP000186817">
    <property type="component" value="Unassembled WGS sequence"/>
</dbReference>
<name>A0A1Q9E525_SYMMI</name>
<dbReference type="PANTHER" id="PTHR44094:SF8">
    <property type="entry name" value="DNAJ HEAT SHOCK N-TERMINAL DOMAIN-CONTAINING PROTEIN-RELATED"/>
    <property type="match status" value="1"/>
</dbReference>